<keyword evidence="3" id="KW-1185">Reference proteome</keyword>
<dbReference type="EMBL" id="JALAZD010000001">
    <property type="protein sequence ID" value="MCI0127800.1"/>
    <property type="molecule type" value="Genomic_DNA"/>
</dbReference>
<evidence type="ECO:0000313" key="3">
    <source>
        <dbReference type="Proteomes" id="UP001156140"/>
    </source>
</evidence>
<sequence>MQKRSLTIAGHRTSLALEPEFWAGLEAIAAARDLPLAAVIRDIDEGRDEPNLSSAVRVAVLRWYQAGGS</sequence>
<gene>
    <name evidence="2" type="ORF">ML536_13290</name>
</gene>
<reference evidence="2" key="1">
    <citation type="submission" date="2022-03" db="EMBL/GenBank/DDBJ databases">
        <title>The complete genome sequence of a Methyloterrigena soli.</title>
        <authorList>
            <person name="Zi Z."/>
        </authorList>
    </citation>
    <scope>NUCLEOTIDE SEQUENCE</scope>
    <source>
        <strain evidence="2">M48</strain>
    </source>
</reference>
<dbReference type="InterPro" id="IPR027373">
    <property type="entry name" value="RHH_dom"/>
</dbReference>
<dbReference type="InterPro" id="IPR038268">
    <property type="entry name" value="RHH_sf"/>
</dbReference>
<evidence type="ECO:0000259" key="1">
    <source>
        <dbReference type="Pfam" id="PF13467"/>
    </source>
</evidence>
<comment type="caution">
    <text evidence="2">The sequence shown here is derived from an EMBL/GenBank/DDBJ whole genome shotgun (WGS) entry which is preliminary data.</text>
</comment>
<organism evidence="2 3">
    <name type="scientific">Paradevosia shaoguanensis</name>
    <dbReference type="NCBI Taxonomy" id="1335043"/>
    <lineage>
        <taxon>Bacteria</taxon>
        <taxon>Pseudomonadati</taxon>
        <taxon>Pseudomonadota</taxon>
        <taxon>Alphaproteobacteria</taxon>
        <taxon>Hyphomicrobiales</taxon>
        <taxon>Devosiaceae</taxon>
        <taxon>Paradevosia</taxon>
    </lineage>
</organism>
<dbReference type="AlphaFoldDB" id="A0AA41QMW5"/>
<dbReference type="Pfam" id="PF13467">
    <property type="entry name" value="RHH_4"/>
    <property type="match status" value="1"/>
</dbReference>
<dbReference type="RefSeq" id="WP_035034761.1">
    <property type="nucleotide sequence ID" value="NZ_JAKETQ010000001.1"/>
</dbReference>
<evidence type="ECO:0000313" key="2">
    <source>
        <dbReference type="EMBL" id="MCI0127800.1"/>
    </source>
</evidence>
<protein>
    <submittedName>
        <fullName evidence="2">Ribbon-helix-helix domain-containing protein</fullName>
    </submittedName>
</protein>
<dbReference type="Gene3D" id="1.10.3990.20">
    <property type="entry name" value="protein bp1543"/>
    <property type="match status" value="1"/>
</dbReference>
<proteinExistence type="predicted"/>
<name>A0AA41QMW5_9HYPH</name>
<dbReference type="Proteomes" id="UP001156140">
    <property type="component" value="Unassembled WGS sequence"/>
</dbReference>
<feature type="domain" description="Ribbon-helix-helix" evidence="1">
    <location>
        <begin position="2"/>
        <end position="64"/>
    </location>
</feature>
<accession>A0AA41QMW5</accession>